<dbReference type="GO" id="GO:0006281">
    <property type="term" value="P:DNA repair"/>
    <property type="evidence" value="ECO:0007669"/>
    <property type="project" value="TreeGrafter"/>
</dbReference>
<dbReference type="AlphaFoldDB" id="A0A8J9ZSY9"/>
<feature type="compositionally biased region" description="Basic and acidic residues" evidence="6">
    <location>
        <begin position="1095"/>
        <end position="1108"/>
    </location>
</feature>
<feature type="domain" description="WDHD1/CFT4 helical bundle" evidence="8">
    <location>
        <begin position="758"/>
        <end position="855"/>
    </location>
</feature>
<gene>
    <name evidence="10" type="primary">WDHD1</name>
    <name evidence="10" type="ORF">BLAG_LOCUS16865</name>
</gene>
<feature type="compositionally biased region" description="Polar residues" evidence="6">
    <location>
        <begin position="945"/>
        <end position="958"/>
    </location>
</feature>
<dbReference type="InterPro" id="IPR057646">
    <property type="entry name" value="WD40_WDHD1_1st"/>
</dbReference>
<sequence length="1174" mass="129307">MSDGQFEYLRVRKEGERKNVALIELNRPKALNALCDGMMAEVRPMSATKKPVRYAHSEGHTDICYGQQGRYLITCGADGDVRVWEGLEDDDPKTISVGDRIHAVAAKDNRLLTGTDSNTVQAHTLSDGAPDGILARFTAPVSHLVYSESGKLLAAGASDFNIRVLEVGDEDSTSQYLLHGHQAPVLSVAVDPQDKYLASSSCDGTVAVWNITEKTQVKSWTLLPKCSDVSVAKTLCRLSWQPGTGKYLAVPVEKEVQVFAKDTWEKVFTLTDDSAEQPISLVAWSPNGVLLAGACVDGTILVWDVSSKNCVERVKHDKSLTICGLVWNPANSTEIAYTDVQGQVGLVENVAPESSNKQKEAADDPMAAMFDGDDDDFLLSAGDHDDGSHSNAPGDPDDDDSMPVPTQRKRGKANIFDDDDASMGADSVSMKPASDLQDDVDSISGLPSRVPPQPVYQGPKPTPLQPAFQPGSTPVSLAHRFMVWNSVGVVKCYSSEEENSIDIEFHDTSVHHSMHVTNHLNHTLAALSDQVALLACESTDDAPSKLVCLHFSSWDNSKEWTTAMTDGEDIQVLAIGQGWVAVATDRRLVRVWTVAGIQKDVISVPGPVVSMAAYGTQLLVVYHMGTGIPGDQLLGAQLLEVVGRRRRKVLEGHLPISTKATLTWIGFSAEGTPVTYDSCGVVRMMNRGLSCSWTPVANTRTHCKGKSDNYWLVGVNENPQQLRCIPCKGSTFPPVLPRPAVTVLPFQLPLCELNTDKSQLEESFIRSRLFSGHFQFLSAQGWEDLARADVQREQDDTLMKLFALACKADRECRAAELCELMDVNRLNFAIKYASRVKRIALAEFLNDLARRKAEEEAGEQEEEEEEEQDFRGYLDAQKNHIETEWSQPSTPSVLQSSGSSRRAPRQRAVQQEEEEMEMEEDRDEEEEEEDSSDISRRSGPILSKSAKSSYPKTALSLTQERKNPFKVSSQPKTPTEAPRGSSVFDKMKKTSPGSRAKSKTALSPRGDQKAASKTSATSKKQSTQSTLLMAAKKPKKQEPENQSKTSSEGQEENKKVVKGFDLWFEQERSSLQEENSEEGEAGLFQLAIRGWRKLDKQEQKDWNDKAKQMSETSSQDTDLKKRKRESESEETSQGDDESLKGDKTLEDAGSQAKKKRPLSTSVNSKLSAFAFNKD</sequence>
<accession>A0A8J9ZSY9</accession>
<feature type="compositionally biased region" description="Low complexity" evidence="6">
    <location>
        <begin position="1009"/>
        <end position="1026"/>
    </location>
</feature>
<dbReference type="Pfam" id="PF12341">
    <property type="entry name" value="Mcl1_mid"/>
    <property type="match status" value="1"/>
</dbReference>
<feature type="region of interest" description="Disordered" evidence="6">
    <location>
        <begin position="882"/>
        <end position="1055"/>
    </location>
</feature>
<organism evidence="10 11">
    <name type="scientific">Branchiostoma lanceolatum</name>
    <name type="common">Common lancelet</name>
    <name type="synonym">Amphioxus lanceolatum</name>
    <dbReference type="NCBI Taxonomy" id="7740"/>
    <lineage>
        <taxon>Eukaryota</taxon>
        <taxon>Metazoa</taxon>
        <taxon>Chordata</taxon>
        <taxon>Cephalochordata</taxon>
        <taxon>Leptocardii</taxon>
        <taxon>Amphioxiformes</taxon>
        <taxon>Branchiostomatidae</taxon>
        <taxon>Branchiostoma</taxon>
    </lineage>
</organism>
<comment type="subcellular location">
    <subcellularLocation>
        <location evidence="1">Nucleus</location>
    </subcellularLocation>
</comment>
<dbReference type="EMBL" id="OV696689">
    <property type="protein sequence ID" value="CAH1261450.1"/>
    <property type="molecule type" value="Genomic_DNA"/>
</dbReference>
<dbReference type="GO" id="GO:0006261">
    <property type="term" value="P:DNA-templated DNA replication"/>
    <property type="evidence" value="ECO:0007669"/>
    <property type="project" value="InterPro"/>
</dbReference>
<dbReference type="InterPro" id="IPR015943">
    <property type="entry name" value="WD40/YVTN_repeat-like_dom_sf"/>
</dbReference>
<dbReference type="Pfam" id="PF24817">
    <property type="entry name" value="WD40_WDHD1_1st"/>
    <property type="match status" value="1"/>
</dbReference>
<evidence type="ECO:0000313" key="11">
    <source>
        <dbReference type="Proteomes" id="UP000838412"/>
    </source>
</evidence>
<dbReference type="GO" id="GO:0003677">
    <property type="term" value="F:DNA binding"/>
    <property type="evidence" value="ECO:0007669"/>
    <property type="project" value="InterPro"/>
</dbReference>
<keyword evidence="2 5" id="KW-0853">WD repeat</keyword>
<feature type="domain" description="WDHD1/CFT4 second beta-propeller" evidence="7">
    <location>
        <begin position="467"/>
        <end position="750"/>
    </location>
</feature>
<feature type="compositionally biased region" description="Polar residues" evidence="6">
    <location>
        <begin position="884"/>
        <end position="900"/>
    </location>
</feature>
<dbReference type="Pfam" id="PF20946">
    <property type="entry name" value="Ctf4_C"/>
    <property type="match status" value="1"/>
</dbReference>
<dbReference type="InterPro" id="IPR001680">
    <property type="entry name" value="WD40_rpt"/>
</dbReference>
<feature type="region of interest" description="Disordered" evidence="6">
    <location>
        <begin position="1095"/>
        <end position="1174"/>
    </location>
</feature>
<dbReference type="Gene3D" id="2.130.10.10">
    <property type="entry name" value="YVTN repeat-like/Quinoprotein amine dehydrogenase"/>
    <property type="match status" value="2"/>
</dbReference>
<feature type="domain" description="WDHD1 first WD40" evidence="9">
    <location>
        <begin position="53"/>
        <end position="346"/>
    </location>
</feature>
<dbReference type="PROSITE" id="PS50294">
    <property type="entry name" value="WD_REPEATS_REGION"/>
    <property type="match status" value="3"/>
</dbReference>
<dbReference type="InterPro" id="IPR036910">
    <property type="entry name" value="HMG_box_dom_sf"/>
</dbReference>
<dbReference type="InterPro" id="IPR048591">
    <property type="entry name" value="WDHD1/CFT4_hel"/>
</dbReference>
<feature type="repeat" description="WD" evidence="5">
    <location>
        <begin position="272"/>
        <end position="313"/>
    </location>
</feature>
<dbReference type="InterPro" id="IPR022100">
    <property type="entry name" value="WDHD1/CFT4_beta-prop_2nd"/>
</dbReference>
<name>A0A8J9ZSY9_BRALA</name>
<dbReference type="InterPro" id="IPR036322">
    <property type="entry name" value="WD40_repeat_dom_sf"/>
</dbReference>
<evidence type="ECO:0000256" key="6">
    <source>
        <dbReference type="SAM" id="MobiDB-lite"/>
    </source>
</evidence>
<dbReference type="GO" id="GO:0003682">
    <property type="term" value="F:chromatin binding"/>
    <property type="evidence" value="ECO:0007669"/>
    <property type="project" value="TreeGrafter"/>
</dbReference>
<dbReference type="GO" id="GO:0000278">
    <property type="term" value="P:mitotic cell cycle"/>
    <property type="evidence" value="ECO:0007669"/>
    <property type="project" value="TreeGrafter"/>
</dbReference>
<dbReference type="OrthoDB" id="427368at2759"/>
<proteinExistence type="predicted"/>
<evidence type="ECO:0000256" key="5">
    <source>
        <dbReference type="PROSITE-ProRule" id="PRU00221"/>
    </source>
</evidence>
<evidence type="ECO:0000256" key="3">
    <source>
        <dbReference type="ARBA" id="ARBA00022737"/>
    </source>
</evidence>
<evidence type="ECO:0000313" key="10">
    <source>
        <dbReference type="EMBL" id="CAH1261450.1"/>
    </source>
</evidence>
<feature type="repeat" description="WD" evidence="5">
    <location>
        <begin position="53"/>
        <end position="85"/>
    </location>
</feature>
<evidence type="ECO:0000259" key="9">
    <source>
        <dbReference type="Pfam" id="PF24817"/>
    </source>
</evidence>
<dbReference type="InterPro" id="IPR055339">
    <property type="entry name" value="HMG-box_WDHD1"/>
</dbReference>
<dbReference type="GO" id="GO:0043596">
    <property type="term" value="C:nuclear replication fork"/>
    <property type="evidence" value="ECO:0007669"/>
    <property type="project" value="TreeGrafter"/>
</dbReference>
<feature type="compositionally biased region" description="Basic and acidic residues" evidence="6">
    <location>
        <begin position="1137"/>
        <end position="1146"/>
    </location>
</feature>
<evidence type="ECO:0000256" key="2">
    <source>
        <dbReference type="ARBA" id="ARBA00022574"/>
    </source>
</evidence>
<reference evidence="10" key="1">
    <citation type="submission" date="2022-01" db="EMBL/GenBank/DDBJ databases">
        <authorList>
            <person name="Braso-Vives M."/>
        </authorList>
    </citation>
    <scope>NUCLEOTIDE SEQUENCE</scope>
</reference>
<dbReference type="SUPFAM" id="SSF50978">
    <property type="entry name" value="WD40 repeat-like"/>
    <property type="match status" value="2"/>
</dbReference>
<evidence type="ECO:0000259" key="7">
    <source>
        <dbReference type="Pfam" id="PF12341"/>
    </source>
</evidence>
<feature type="compositionally biased region" description="Acidic residues" evidence="6">
    <location>
        <begin position="1127"/>
        <end position="1136"/>
    </location>
</feature>
<keyword evidence="11" id="KW-1185">Reference proteome</keyword>
<dbReference type="PANTHER" id="PTHR19932:SF10">
    <property type="entry name" value="WD REPEAT AND HMG-BOX DNA-BINDING PROTEIN 1"/>
    <property type="match status" value="1"/>
</dbReference>
<dbReference type="SMART" id="SM00320">
    <property type="entry name" value="WD40"/>
    <property type="match status" value="5"/>
</dbReference>
<dbReference type="PANTHER" id="PTHR19932">
    <property type="entry name" value="WD REPEAT AND HMG-BOX DNA BINDING PROTEIN"/>
    <property type="match status" value="1"/>
</dbReference>
<dbReference type="Gene3D" id="1.10.30.10">
    <property type="entry name" value="High mobility group box domain"/>
    <property type="match status" value="1"/>
</dbReference>
<evidence type="ECO:0000259" key="8">
    <source>
        <dbReference type="Pfam" id="PF20946"/>
    </source>
</evidence>
<protein>
    <submittedName>
        <fullName evidence="10">WDHD1 protein</fullName>
    </submittedName>
</protein>
<evidence type="ECO:0000256" key="1">
    <source>
        <dbReference type="ARBA" id="ARBA00004123"/>
    </source>
</evidence>
<keyword evidence="4" id="KW-0539">Nucleus</keyword>
<dbReference type="Proteomes" id="UP000838412">
    <property type="component" value="Chromosome 4"/>
</dbReference>
<dbReference type="PROSITE" id="PS50082">
    <property type="entry name" value="WD_REPEATS_2"/>
    <property type="match status" value="3"/>
</dbReference>
<dbReference type="PROSITE" id="PS00678">
    <property type="entry name" value="WD_REPEATS_1"/>
    <property type="match status" value="2"/>
</dbReference>
<dbReference type="InterPro" id="IPR019775">
    <property type="entry name" value="WD40_repeat_CS"/>
</dbReference>
<feature type="compositionally biased region" description="Acidic residues" evidence="6">
    <location>
        <begin position="911"/>
        <end position="932"/>
    </location>
</feature>
<evidence type="ECO:0000256" key="4">
    <source>
        <dbReference type="ARBA" id="ARBA00023242"/>
    </source>
</evidence>
<keyword evidence="3" id="KW-0677">Repeat</keyword>
<feature type="repeat" description="WD" evidence="5">
    <location>
        <begin position="178"/>
        <end position="219"/>
    </location>
</feature>
<dbReference type="CDD" id="cd21993">
    <property type="entry name" value="HMG-box_WDHD1"/>
    <property type="match status" value="1"/>
</dbReference>
<feature type="region of interest" description="Disordered" evidence="6">
    <location>
        <begin position="349"/>
        <end position="448"/>
    </location>
</feature>